<keyword evidence="3" id="KW-0813">Transport</keyword>
<keyword evidence="5 9" id="KW-0067">ATP-binding</keyword>
<evidence type="ECO:0000256" key="4">
    <source>
        <dbReference type="ARBA" id="ARBA00022741"/>
    </source>
</evidence>
<evidence type="ECO:0000256" key="5">
    <source>
        <dbReference type="ARBA" id="ARBA00022840"/>
    </source>
</evidence>
<protein>
    <submittedName>
        <fullName evidence="9">ATP-binding cassette domain-containing protein</fullName>
    </submittedName>
</protein>
<evidence type="ECO:0000256" key="2">
    <source>
        <dbReference type="ARBA" id="ARBA00005417"/>
    </source>
</evidence>
<dbReference type="Proteomes" id="UP001335325">
    <property type="component" value="Chromosome"/>
</dbReference>
<comment type="similarity">
    <text evidence="2">Belongs to the ABC transporter superfamily.</text>
</comment>
<dbReference type="PROSITE" id="PS00211">
    <property type="entry name" value="ABC_TRANSPORTER_1"/>
    <property type="match status" value="1"/>
</dbReference>
<feature type="compositionally biased region" description="Basic and acidic residues" evidence="7">
    <location>
        <begin position="308"/>
        <end position="380"/>
    </location>
</feature>
<feature type="region of interest" description="Disordered" evidence="7">
    <location>
        <begin position="301"/>
        <end position="380"/>
    </location>
</feature>
<organism evidence="9 10">
    <name type="scientific">Streptomyces hirsutus</name>
    <dbReference type="NCBI Taxonomy" id="35620"/>
    <lineage>
        <taxon>Bacteria</taxon>
        <taxon>Bacillati</taxon>
        <taxon>Actinomycetota</taxon>
        <taxon>Actinomycetes</taxon>
        <taxon>Kitasatosporales</taxon>
        <taxon>Streptomycetaceae</taxon>
        <taxon>Streptomyces</taxon>
    </lineage>
</organism>
<proteinExistence type="inferred from homology"/>
<keyword evidence="6" id="KW-0046">Antibiotic resistance</keyword>
<feature type="domain" description="ABC transporter" evidence="8">
    <location>
        <begin position="5"/>
        <end position="230"/>
    </location>
</feature>
<reference evidence="9 10" key="1">
    <citation type="submission" date="2022-10" db="EMBL/GenBank/DDBJ databases">
        <title>The complete genomes of actinobacterial strains from the NBC collection.</title>
        <authorList>
            <person name="Joergensen T.S."/>
            <person name="Alvarez Arevalo M."/>
            <person name="Sterndorff E.B."/>
            <person name="Faurdal D."/>
            <person name="Vuksanovic O."/>
            <person name="Mourched A.-S."/>
            <person name="Charusanti P."/>
            <person name="Shaw S."/>
            <person name="Blin K."/>
            <person name="Weber T."/>
        </authorList>
    </citation>
    <scope>NUCLEOTIDE SEQUENCE [LARGE SCALE GENOMIC DNA]</scope>
    <source>
        <strain evidence="9 10">NBC 01753</strain>
    </source>
</reference>
<evidence type="ECO:0000313" key="10">
    <source>
        <dbReference type="Proteomes" id="UP001335325"/>
    </source>
</evidence>
<dbReference type="EMBL" id="CP109134">
    <property type="protein sequence ID" value="WSD07904.1"/>
    <property type="molecule type" value="Genomic_DNA"/>
</dbReference>
<dbReference type="InterPro" id="IPR027417">
    <property type="entry name" value="P-loop_NTPase"/>
</dbReference>
<dbReference type="InterPro" id="IPR017871">
    <property type="entry name" value="ABC_transporter-like_CS"/>
</dbReference>
<sequence length="380" mass="41029">MTKAITVSGLHKSFGRTRALDGLDLEVEPGEVHGFLGPNGSGKSTTLRVLLGLLRADAGAPQVLGRDPWADAVELHRRLAYVPGDVELWPNLTGGEAIDLLARLRGGLDGKRRAELVERFDLDPTKKGRAYSKGNRQKVAIVAALASDAELLLLDEPTAGLDPLMEVVFQDVIGEAKEAGRTVLLSSHILAQVEKLADRVSIIRLGRTVQSGTLGELRHLTRTTIEAETGRPATGLGELPGVHDLQILDEAGGRVRFAVDGGRVDGAVRKLTEFGIRSLISHPPTLEELMLRHYGSELAANGHRAKGHGTDGQRTDGQRTDGQRTDGQRTDGQRTDGQRTDGQRTDGQRTDGQRTDGQRTDGQRTDGQRTDGQRTDGDLR</sequence>
<dbReference type="PANTHER" id="PTHR42711:SF5">
    <property type="entry name" value="ABC TRANSPORTER ATP-BINDING PROTEIN NATA"/>
    <property type="match status" value="1"/>
</dbReference>
<dbReference type="PANTHER" id="PTHR42711">
    <property type="entry name" value="ABC TRANSPORTER ATP-BINDING PROTEIN"/>
    <property type="match status" value="1"/>
</dbReference>
<dbReference type="SMART" id="SM00382">
    <property type="entry name" value="AAA"/>
    <property type="match status" value="1"/>
</dbReference>
<keyword evidence="4" id="KW-0547">Nucleotide-binding</keyword>
<evidence type="ECO:0000313" key="9">
    <source>
        <dbReference type="EMBL" id="WSD07904.1"/>
    </source>
</evidence>
<dbReference type="GO" id="GO:0005524">
    <property type="term" value="F:ATP binding"/>
    <property type="evidence" value="ECO:0007669"/>
    <property type="project" value="UniProtKB-KW"/>
</dbReference>
<dbReference type="SUPFAM" id="SSF52540">
    <property type="entry name" value="P-loop containing nucleoside triphosphate hydrolases"/>
    <property type="match status" value="1"/>
</dbReference>
<evidence type="ECO:0000256" key="3">
    <source>
        <dbReference type="ARBA" id="ARBA00022448"/>
    </source>
</evidence>
<keyword evidence="10" id="KW-1185">Reference proteome</keyword>
<dbReference type="InterPro" id="IPR050763">
    <property type="entry name" value="ABC_transporter_ATP-binding"/>
</dbReference>
<dbReference type="CDD" id="cd03230">
    <property type="entry name" value="ABC_DR_subfamily_A"/>
    <property type="match status" value="1"/>
</dbReference>
<evidence type="ECO:0000259" key="8">
    <source>
        <dbReference type="PROSITE" id="PS50893"/>
    </source>
</evidence>
<evidence type="ECO:0000256" key="7">
    <source>
        <dbReference type="SAM" id="MobiDB-lite"/>
    </source>
</evidence>
<dbReference type="GeneID" id="91545029"/>
<dbReference type="RefSeq" id="WP_326753889.1">
    <property type="nucleotide sequence ID" value="NZ_CP109134.1"/>
</dbReference>
<accession>A0ABZ1GNZ6</accession>
<dbReference type="PROSITE" id="PS50893">
    <property type="entry name" value="ABC_TRANSPORTER_2"/>
    <property type="match status" value="1"/>
</dbReference>
<dbReference type="InterPro" id="IPR003593">
    <property type="entry name" value="AAA+_ATPase"/>
</dbReference>
<dbReference type="Pfam" id="PF00005">
    <property type="entry name" value="ABC_tran"/>
    <property type="match status" value="1"/>
</dbReference>
<evidence type="ECO:0000256" key="1">
    <source>
        <dbReference type="ARBA" id="ARBA00004202"/>
    </source>
</evidence>
<dbReference type="Gene3D" id="3.40.50.300">
    <property type="entry name" value="P-loop containing nucleotide triphosphate hydrolases"/>
    <property type="match status" value="1"/>
</dbReference>
<comment type="subcellular location">
    <subcellularLocation>
        <location evidence="1">Cell membrane</location>
        <topology evidence="1">Peripheral membrane protein</topology>
    </subcellularLocation>
</comment>
<dbReference type="InterPro" id="IPR003439">
    <property type="entry name" value="ABC_transporter-like_ATP-bd"/>
</dbReference>
<gene>
    <name evidence="9" type="ORF">OIE73_20640</name>
</gene>
<evidence type="ECO:0000256" key="6">
    <source>
        <dbReference type="ARBA" id="ARBA00023251"/>
    </source>
</evidence>
<name>A0ABZ1GNZ6_9ACTN</name>